<feature type="domain" description="HTH cro/C1-type" evidence="1">
    <location>
        <begin position="15"/>
        <end position="69"/>
    </location>
</feature>
<dbReference type="InterPro" id="IPR052345">
    <property type="entry name" value="Rad_response_metalloprotease"/>
</dbReference>
<evidence type="ECO:0000313" key="2">
    <source>
        <dbReference type="EMBL" id="AFZ21993.1"/>
    </source>
</evidence>
<reference evidence="2 3" key="1">
    <citation type="submission" date="2012-06" db="EMBL/GenBank/DDBJ databases">
        <title>Finished plasmid 1 of genome of Microcoleus sp. PCC 7113.</title>
        <authorList>
            <consortium name="US DOE Joint Genome Institute"/>
            <person name="Gugger M."/>
            <person name="Coursin T."/>
            <person name="Rippka R."/>
            <person name="Tandeau De Marsac N."/>
            <person name="Huntemann M."/>
            <person name="Wei C.-L."/>
            <person name="Han J."/>
            <person name="Detter J.C."/>
            <person name="Han C."/>
            <person name="Tapia R."/>
            <person name="Chen A."/>
            <person name="Kyrpides N."/>
            <person name="Mavromatis K."/>
            <person name="Markowitz V."/>
            <person name="Szeto E."/>
            <person name="Ivanova N."/>
            <person name="Pagani I."/>
            <person name="Pati A."/>
            <person name="Goodwin L."/>
            <person name="Nordberg H.P."/>
            <person name="Cantor M.N."/>
            <person name="Hua S.X."/>
            <person name="Woyke T."/>
            <person name="Kerfeld C.A."/>
        </authorList>
    </citation>
    <scope>NUCLEOTIDE SEQUENCE [LARGE SCALE GENOMIC DNA]</scope>
    <source>
        <strain evidence="2 3">PCC 7113</strain>
        <plasmid evidence="2 3">pMIC7113.01</plasmid>
    </source>
</reference>
<dbReference type="PANTHER" id="PTHR43236:SF1">
    <property type="entry name" value="BLL7220 PROTEIN"/>
    <property type="match status" value="1"/>
</dbReference>
<dbReference type="RefSeq" id="WP_015186120.1">
    <property type="nucleotide sequence ID" value="NC_019739.1"/>
</dbReference>
<evidence type="ECO:0000259" key="1">
    <source>
        <dbReference type="PROSITE" id="PS50943"/>
    </source>
</evidence>
<name>K9WP72_9CYAN</name>
<dbReference type="PROSITE" id="PS50943">
    <property type="entry name" value="HTH_CROC1"/>
    <property type="match status" value="1"/>
</dbReference>
<sequence length="116" mass="12928">MSYTEEKRSIIAARLREARKMAGLSQAQVAKMLGLHRPSITEAEAGNRKVSADEITKLAEIYDVSVSWLLGEGADKLDIHDDKIQLAARELRKLKPDDLDRLLTILASMRRGGEVL</sequence>
<geneLocation type="plasmid" evidence="2 3">
    <name>pMIC7113.01</name>
</geneLocation>
<dbReference type="PANTHER" id="PTHR43236">
    <property type="entry name" value="ANTITOXIN HIGA1"/>
    <property type="match status" value="1"/>
</dbReference>
<accession>K9WP72</accession>
<dbReference type="InterPro" id="IPR010982">
    <property type="entry name" value="Lambda_DNA-bd_dom_sf"/>
</dbReference>
<evidence type="ECO:0000313" key="3">
    <source>
        <dbReference type="Proteomes" id="UP000010471"/>
    </source>
</evidence>
<dbReference type="GO" id="GO:0003677">
    <property type="term" value="F:DNA binding"/>
    <property type="evidence" value="ECO:0007669"/>
    <property type="project" value="InterPro"/>
</dbReference>
<keyword evidence="3" id="KW-1185">Reference proteome</keyword>
<dbReference type="HOGENOM" id="CLU_066192_4_5_3"/>
<proteinExistence type="predicted"/>
<gene>
    <name evidence="2" type="ORF">Mic7113_6411</name>
</gene>
<organism evidence="2 3">
    <name type="scientific">Allocoleopsis franciscana PCC 7113</name>
    <dbReference type="NCBI Taxonomy" id="1173027"/>
    <lineage>
        <taxon>Bacteria</taxon>
        <taxon>Bacillati</taxon>
        <taxon>Cyanobacteriota</taxon>
        <taxon>Cyanophyceae</taxon>
        <taxon>Coleofasciculales</taxon>
        <taxon>Coleofasciculaceae</taxon>
        <taxon>Allocoleopsis</taxon>
        <taxon>Allocoleopsis franciscana</taxon>
    </lineage>
</organism>
<dbReference type="SMART" id="SM00530">
    <property type="entry name" value="HTH_XRE"/>
    <property type="match status" value="1"/>
</dbReference>
<dbReference type="Gene3D" id="1.10.260.40">
    <property type="entry name" value="lambda repressor-like DNA-binding domains"/>
    <property type="match status" value="1"/>
</dbReference>
<dbReference type="InterPro" id="IPR001387">
    <property type="entry name" value="Cro/C1-type_HTH"/>
</dbReference>
<keyword evidence="2" id="KW-0614">Plasmid</keyword>
<dbReference type="KEGG" id="mic:Mic7113_6411"/>
<dbReference type="EMBL" id="CP003631">
    <property type="protein sequence ID" value="AFZ21993.1"/>
    <property type="molecule type" value="Genomic_DNA"/>
</dbReference>
<dbReference type="CDD" id="cd00093">
    <property type="entry name" value="HTH_XRE"/>
    <property type="match status" value="1"/>
</dbReference>
<dbReference type="SUPFAM" id="SSF47413">
    <property type="entry name" value="lambda repressor-like DNA-binding domains"/>
    <property type="match status" value="1"/>
</dbReference>
<dbReference type="AlphaFoldDB" id="K9WP72"/>
<dbReference type="Pfam" id="PF01381">
    <property type="entry name" value="HTH_3"/>
    <property type="match status" value="1"/>
</dbReference>
<protein>
    <submittedName>
        <fullName evidence="2">Putative transcriptional regulator</fullName>
    </submittedName>
</protein>
<dbReference type="OrthoDB" id="9814553at2"/>
<dbReference type="Proteomes" id="UP000010471">
    <property type="component" value="Plasmid pMIC7113.01"/>
</dbReference>